<protein>
    <recommendedName>
        <fullName evidence="2">Anp1</fullName>
    </recommendedName>
</protein>
<organism evidence="1">
    <name type="scientific">uncultured Caudovirales phage</name>
    <dbReference type="NCBI Taxonomy" id="2100421"/>
    <lineage>
        <taxon>Viruses</taxon>
        <taxon>Duplodnaviria</taxon>
        <taxon>Heunggongvirae</taxon>
        <taxon>Uroviricota</taxon>
        <taxon>Caudoviricetes</taxon>
        <taxon>Peduoviridae</taxon>
        <taxon>Maltschvirus</taxon>
        <taxon>Maltschvirus maltsch</taxon>
    </lineage>
</organism>
<dbReference type="SUPFAM" id="SSF53448">
    <property type="entry name" value="Nucleotide-diphospho-sugar transferases"/>
    <property type="match status" value="1"/>
</dbReference>
<dbReference type="InterPro" id="IPR029044">
    <property type="entry name" value="Nucleotide-diphossugar_trans"/>
</dbReference>
<reference evidence="1" key="1">
    <citation type="submission" date="2020-04" db="EMBL/GenBank/DDBJ databases">
        <authorList>
            <person name="Chiriac C."/>
            <person name="Salcher M."/>
            <person name="Ghai R."/>
            <person name="Kavagutti S V."/>
        </authorList>
    </citation>
    <scope>NUCLEOTIDE SEQUENCE</scope>
</reference>
<proteinExistence type="predicted"/>
<gene>
    <name evidence="1" type="ORF">UFOVP594_37</name>
</gene>
<sequence length="226" mass="26778">MNETEEITNNDVPRDSLPKFNVCICLPNMGHIHMALVVYLLKWLREFPPNTIDFFFSYRVAYIDRARNQDVEYVLESKKKYTHLLFIDSDTIPPRDGLLKLLHADKDIVTGMTPMLQYDRENDHFARMYNCFIREYKEDGTLDRTITPTEDTGIIEIERCGSSFILIKRNVLESMEKPLYKFEFNDAHTQHTRSEDIYFCDNAREAGYKIWCDTSVICKHYKEIMM</sequence>
<evidence type="ECO:0008006" key="2">
    <source>
        <dbReference type="Google" id="ProtNLM"/>
    </source>
</evidence>
<dbReference type="Gene3D" id="3.90.550.40">
    <property type="match status" value="1"/>
</dbReference>
<dbReference type="EMBL" id="LR796572">
    <property type="protein sequence ID" value="CAB4151878.1"/>
    <property type="molecule type" value="Genomic_DNA"/>
</dbReference>
<evidence type="ECO:0000313" key="1">
    <source>
        <dbReference type="EMBL" id="CAB4151878.1"/>
    </source>
</evidence>
<name>A0A6J5MZ87_9CAUD</name>
<accession>A0A6J5MZ87</accession>